<evidence type="ECO:0000259" key="10">
    <source>
        <dbReference type="Pfam" id="PF02782"/>
    </source>
</evidence>
<keyword evidence="1 8" id="KW-0808">Transferase</keyword>
<keyword evidence="12" id="KW-1185">Reference proteome</keyword>
<dbReference type="PANTHER" id="PTHR43435">
    <property type="entry name" value="RIBULOKINASE"/>
    <property type="match status" value="1"/>
</dbReference>
<evidence type="ECO:0000313" key="12">
    <source>
        <dbReference type="Proteomes" id="UP000477311"/>
    </source>
</evidence>
<name>A0A6M1RS49_9BACT</name>
<dbReference type="InterPro" id="IPR018484">
    <property type="entry name" value="FGGY_N"/>
</dbReference>
<comment type="catalytic activity">
    <reaction evidence="8">
        <text>L-ribulose + ATP = L-ribulose 5-phosphate + ADP + H(+)</text>
        <dbReference type="Rhea" id="RHEA:22072"/>
        <dbReference type="ChEBI" id="CHEBI:15378"/>
        <dbReference type="ChEBI" id="CHEBI:16880"/>
        <dbReference type="ChEBI" id="CHEBI:30616"/>
        <dbReference type="ChEBI" id="CHEBI:58226"/>
        <dbReference type="ChEBI" id="CHEBI:456216"/>
        <dbReference type="EC" id="2.7.1.16"/>
    </reaction>
</comment>
<dbReference type="PIRSF" id="PIRSF000538">
    <property type="entry name" value="GlpK"/>
    <property type="match status" value="1"/>
</dbReference>
<evidence type="ECO:0000256" key="4">
    <source>
        <dbReference type="ARBA" id="ARBA00022840"/>
    </source>
</evidence>
<organism evidence="11 12">
    <name type="scientific">Limisphaera ngatamarikiensis</name>
    <dbReference type="NCBI Taxonomy" id="1324935"/>
    <lineage>
        <taxon>Bacteria</taxon>
        <taxon>Pseudomonadati</taxon>
        <taxon>Verrucomicrobiota</taxon>
        <taxon>Verrucomicrobiia</taxon>
        <taxon>Limisphaerales</taxon>
        <taxon>Limisphaeraceae</taxon>
        <taxon>Limisphaera</taxon>
    </lineage>
</organism>
<dbReference type="Pfam" id="PF02782">
    <property type="entry name" value="FGGY_C"/>
    <property type="match status" value="1"/>
</dbReference>
<protein>
    <recommendedName>
        <fullName evidence="7 8">Ribulokinase</fullName>
        <ecNumber evidence="7 8">2.7.1.16</ecNumber>
    </recommendedName>
</protein>
<keyword evidence="6 8" id="KW-0119">Carbohydrate metabolism</keyword>
<evidence type="ECO:0000256" key="3">
    <source>
        <dbReference type="ARBA" id="ARBA00022777"/>
    </source>
</evidence>
<dbReference type="InterPro" id="IPR000577">
    <property type="entry name" value="Carb_kinase_FGGY"/>
</dbReference>
<evidence type="ECO:0000256" key="5">
    <source>
        <dbReference type="ARBA" id="ARBA00022935"/>
    </source>
</evidence>
<keyword evidence="5 8" id="KW-0054">Arabinose catabolism</keyword>
<dbReference type="AlphaFoldDB" id="A0A6M1RS49"/>
<evidence type="ECO:0000256" key="2">
    <source>
        <dbReference type="ARBA" id="ARBA00022741"/>
    </source>
</evidence>
<comment type="caution">
    <text evidence="11">The sequence shown here is derived from an EMBL/GenBank/DDBJ whole genome shotgun (WGS) entry which is preliminary data.</text>
</comment>
<keyword evidence="2" id="KW-0547">Nucleotide-binding</keyword>
<dbReference type="Gene3D" id="3.30.420.40">
    <property type="match status" value="2"/>
</dbReference>
<dbReference type="GO" id="GO:0008741">
    <property type="term" value="F:ribulokinase activity"/>
    <property type="evidence" value="ECO:0007669"/>
    <property type="project" value="UniProtKB-UniRule"/>
</dbReference>
<dbReference type="InterPro" id="IPR043129">
    <property type="entry name" value="ATPase_NBD"/>
</dbReference>
<dbReference type="PANTHER" id="PTHR43435:SF4">
    <property type="entry name" value="FGGY CARBOHYDRATE KINASE DOMAIN-CONTAINING PROTEIN"/>
    <property type="match status" value="1"/>
</dbReference>
<dbReference type="Proteomes" id="UP000477311">
    <property type="component" value="Unassembled WGS sequence"/>
</dbReference>
<evidence type="ECO:0000313" key="11">
    <source>
        <dbReference type="EMBL" id="NGO40359.1"/>
    </source>
</evidence>
<dbReference type="UniPathway" id="UPA00145">
    <property type="reaction ID" value="UER00566"/>
</dbReference>
<dbReference type="NCBIfam" id="NF003154">
    <property type="entry name" value="PRK04123.1"/>
    <property type="match status" value="1"/>
</dbReference>
<sequence>MNATYTIGLDYGTNSVRALIVNTANGREVGTAVWEYEHGTQGVILSRDPNLARQHPADYLKGAEVTIRKALAEAKRNVRGFKPEQVVGIGVDTTGSTPLPVDAEGRPLAFHKKFARNLAAMAWLWKDHTSVAEAAEITALAREIRPHYLAKCGGTYSSEWFFSKILHCLRTAPEVFEAAYTWVELADYVPAALTGTEHPDRLTVGICAAGHKAMYNDAWGGYPDEEFLGRLDPALAELRKRLRPKAYTINRSVGTLTPEWAKRTGLRAGIPVAVGAFDAHLGAVGSGITPGTLVKIIGTSTCDMMIAPLDQPLADIPGLCGIVPESILPGYYGLEAGQSAVGDIFNWFVNYIQPGGPKNGSHEALTRAAAKLKPGESGLLALDWNNGNRTILVDQRLTGLLLGQTLYTTPAEIYRALIEATAFGALTIINRFEEYGVKVEQIINCGGIAEKNPLVMQIYADVTGRPMKISRSAQTCALGAAIAGAVVAGVHKDYASAQKAMTGLKPRVFQPNPAAHEVYRQLYPLYRTLHDAFGTREWTGNLYDIMKTLLEIRNRARGVTG</sequence>
<comment type="similarity">
    <text evidence="8">Belongs to the ribulokinase family.</text>
</comment>
<dbReference type="RefSeq" id="WP_165108881.1">
    <property type="nucleotide sequence ID" value="NZ_JAAKYA010000087.1"/>
</dbReference>
<evidence type="ECO:0000256" key="6">
    <source>
        <dbReference type="ARBA" id="ARBA00023277"/>
    </source>
</evidence>
<accession>A0A6M1RS49</accession>
<dbReference type="CDD" id="cd07781">
    <property type="entry name" value="ASKHA_NBD_FGGY_L-RBK"/>
    <property type="match status" value="1"/>
</dbReference>
<dbReference type="EC" id="2.7.1.16" evidence="7 8"/>
<dbReference type="NCBIfam" id="TIGR01234">
    <property type="entry name" value="L-ribulokinase"/>
    <property type="match status" value="1"/>
</dbReference>
<dbReference type="Pfam" id="PF00370">
    <property type="entry name" value="FGGY_N"/>
    <property type="match status" value="1"/>
</dbReference>
<dbReference type="GO" id="GO:0019569">
    <property type="term" value="P:L-arabinose catabolic process to D-xylulose 5-phosphate"/>
    <property type="evidence" value="ECO:0007669"/>
    <property type="project" value="UniProtKB-UniPathway"/>
</dbReference>
<dbReference type="GO" id="GO:0005524">
    <property type="term" value="F:ATP binding"/>
    <property type="evidence" value="ECO:0007669"/>
    <property type="project" value="UniProtKB-UniRule"/>
</dbReference>
<evidence type="ECO:0000256" key="8">
    <source>
        <dbReference type="RuleBase" id="RU003455"/>
    </source>
</evidence>
<comment type="pathway">
    <text evidence="8">Carbohydrate degradation; L-arabinose degradation via L-ribulose; D-xylulose 5-phosphate from L-arabinose (bacterial route): step 2/3.</text>
</comment>
<feature type="domain" description="Carbohydrate kinase FGGY N-terminal" evidence="9">
    <location>
        <begin position="5"/>
        <end position="285"/>
    </location>
</feature>
<keyword evidence="3 8" id="KW-0418">Kinase</keyword>
<dbReference type="EMBL" id="JAAKYA010000087">
    <property type="protein sequence ID" value="NGO40359.1"/>
    <property type="molecule type" value="Genomic_DNA"/>
</dbReference>
<evidence type="ECO:0000256" key="1">
    <source>
        <dbReference type="ARBA" id="ARBA00022679"/>
    </source>
</evidence>
<dbReference type="InterPro" id="IPR018485">
    <property type="entry name" value="FGGY_C"/>
</dbReference>
<dbReference type="InterPro" id="IPR005929">
    <property type="entry name" value="Ribulokinase"/>
</dbReference>
<dbReference type="SUPFAM" id="SSF53067">
    <property type="entry name" value="Actin-like ATPase domain"/>
    <property type="match status" value="2"/>
</dbReference>
<gene>
    <name evidence="11" type="ORF">G4L39_13275</name>
</gene>
<dbReference type="GO" id="GO:0019150">
    <property type="term" value="F:D-ribulokinase activity"/>
    <property type="evidence" value="ECO:0007669"/>
    <property type="project" value="TreeGrafter"/>
</dbReference>
<proteinExistence type="inferred from homology"/>
<evidence type="ECO:0000256" key="7">
    <source>
        <dbReference type="NCBIfam" id="TIGR01234"/>
    </source>
</evidence>
<feature type="domain" description="Carbohydrate kinase FGGY C-terminal" evidence="10">
    <location>
        <begin position="295"/>
        <end position="486"/>
    </location>
</feature>
<keyword evidence="4" id="KW-0067">ATP-binding</keyword>
<reference evidence="11 12" key="1">
    <citation type="submission" date="2020-02" db="EMBL/GenBank/DDBJ databases">
        <title>Draft genome sequence of Limisphaera ngatamarikiensis NGM72.4T, a thermophilic Verrucomicrobia grouped in subdivision 3.</title>
        <authorList>
            <person name="Carere C.R."/>
            <person name="Steen J."/>
            <person name="Hugenholtz P."/>
            <person name="Stott M.B."/>
        </authorList>
    </citation>
    <scope>NUCLEOTIDE SEQUENCE [LARGE SCALE GENOMIC DNA]</scope>
    <source>
        <strain evidence="11 12">NGM72.4</strain>
    </source>
</reference>
<evidence type="ECO:0000259" key="9">
    <source>
        <dbReference type="Pfam" id="PF00370"/>
    </source>
</evidence>
<dbReference type="GO" id="GO:0005737">
    <property type="term" value="C:cytoplasm"/>
    <property type="evidence" value="ECO:0007669"/>
    <property type="project" value="TreeGrafter"/>
</dbReference>